<organism evidence="1 2">
    <name type="scientific">Penicillium cf. griseofulvum</name>
    <dbReference type="NCBI Taxonomy" id="2972120"/>
    <lineage>
        <taxon>Eukaryota</taxon>
        <taxon>Fungi</taxon>
        <taxon>Dikarya</taxon>
        <taxon>Ascomycota</taxon>
        <taxon>Pezizomycotina</taxon>
        <taxon>Eurotiomycetes</taxon>
        <taxon>Eurotiomycetidae</taxon>
        <taxon>Eurotiales</taxon>
        <taxon>Aspergillaceae</taxon>
        <taxon>Penicillium</taxon>
    </lineage>
</organism>
<sequence length="569" mass="65401">MADSQFPNGPKPGNPTAQRLGEVLSAWLPGTPEGLYHQYLQTLSPDYDHLLIYSRYDRIWPCLIILRFLFMSSPVFVMDIDDNDRVIDRRDYDGTDPNSMRELESHLSNVDCNSNNRQRCRIISAQHLTSVSMEALGSGLSLDPNVFSHHIGTSFKDIEKSTGIEKLCSTKIEQIPSSVGTFEYEKNLQILKRHLGRLSIANVEHAKDLTARGSMLTSIHHRQGHPMTFSMDVPRTIYVQGYRPEEERTHVIGRRLRARVLALQDRVLSRRISRQRFVDDSMFCDQGERYSQDGLDILQHITIHVINDSLSPECQQILILFPPCPDLDGDNADNDPHVFLKPLATQENIKSFTEFRLNRDRKDKESTTKSTTSRRPQDVEVFAHDILRENEPDTSRGLADIVQLVRSYALDAWFDRLQTLKDQLEDLSFRSLSRRGTPHNEDPQNSDEDNHIVDGLLDEEGMKNAIVRYISSLNGECQWLELDLRTAKIGSSTNDFGSVQVLDEMMEKYVLIRLQMSDLLSETQNLLDIKNSKIQQALTTLQIKESRKFIEQAETMKKYDIKLPRRNEN</sequence>
<accession>A0A9W9MQH5</accession>
<dbReference type="OrthoDB" id="4343726at2759"/>
<evidence type="ECO:0000313" key="1">
    <source>
        <dbReference type="EMBL" id="KAJ5205543.1"/>
    </source>
</evidence>
<dbReference type="Proteomes" id="UP001150879">
    <property type="component" value="Unassembled WGS sequence"/>
</dbReference>
<dbReference type="EMBL" id="JAPQKP010000002">
    <property type="protein sequence ID" value="KAJ5205543.1"/>
    <property type="molecule type" value="Genomic_DNA"/>
</dbReference>
<name>A0A9W9MQH5_9EURO</name>
<dbReference type="AlphaFoldDB" id="A0A9W9MQH5"/>
<protein>
    <submittedName>
        <fullName evidence="1">Uncharacterized protein</fullName>
    </submittedName>
</protein>
<keyword evidence="2" id="KW-1185">Reference proteome</keyword>
<gene>
    <name evidence="1" type="ORF">N7472_001991</name>
</gene>
<evidence type="ECO:0000313" key="2">
    <source>
        <dbReference type="Proteomes" id="UP001150879"/>
    </source>
</evidence>
<reference evidence="1" key="2">
    <citation type="journal article" date="2023" name="IMA Fungus">
        <title>Comparative genomic study of the Penicillium genus elucidates a diverse pangenome and 15 lateral gene transfer events.</title>
        <authorList>
            <person name="Petersen C."/>
            <person name="Sorensen T."/>
            <person name="Nielsen M.R."/>
            <person name="Sondergaard T.E."/>
            <person name="Sorensen J.L."/>
            <person name="Fitzpatrick D.A."/>
            <person name="Frisvad J.C."/>
            <person name="Nielsen K.L."/>
        </authorList>
    </citation>
    <scope>NUCLEOTIDE SEQUENCE</scope>
    <source>
        <strain evidence="1">IBT 16849</strain>
    </source>
</reference>
<comment type="caution">
    <text evidence="1">The sequence shown here is derived from an EMBL/GenBank/DDBJ whole genome shotgun (WGS) entry which is preliminary data.</text>
</comment>
<reference evidence="1" key="1">
    <citation type="submission" date="2022-11" db="EMBL/GenBank/DDBJ databases">
        <authorList>
            <person name="Petersen C."/>
        </authorList>
    </citation>
    <scope>NUCLEOTIDE SEQUENCE</scope>
    <source>
        <strain evidence="1">IBT 16849</strain>
    </source>
</reference>
<proteinExistence type="predicted"/>